<accession>A0A075G161</accession>
<evidence type="ECO:0008006" key="3">
    <source>
        <dbReference type="Google" id="ProtNLM"/>
    </source>
</evidence>
<dbReference type="EMBL" id="KF900503">
    <property type="protein sequence ID" value="AIE97249.1"/>
    <property type="molecule type" value="Genomic_DNA"/>
</dbReference>
<keyword evidence="1" id="KW-0812">Transmembrane</keyword>
<keyword evidence="1" id="KW-0472">Membrane</keyword>
<dbReference type="AlphaFoldDB" id="A0A075G161"/>
<name>A0A075G161_9EURY</name>
<keyword evidence="1" id="KW-1133">Transmembrane helix</keyword>
<protein>
    <recommendedName>
        <fullName evidence="3">DUF1616 domain-containing protein</fullName>
    </recommendedName>
</protein>
<evidence type="ECO:0000313" key="2">
    <source>
        <dbReference type="EMBL" id="AIE97249.1"/>
    </source>
</evidence>
<proteinExistence type="predicted"/>
<organism evidence="2">
    <name type="scientific">uncultured marine group II/III euryarchaeote AD1000_96_E06</name>
    <dbReference type="NCBI Taxonomy" id="1457830"/>
    <lineage>
        <taxon>Archaea</taxon>
        <taxon>Methanobacteriati</taxon>
        <taxon>Methanobacteriota</taxon>
        <taxon>environmental samples</taxon>
    </lineage>
</organism>
<evidence type="ECO:0000256" key="1">
    <source>
        <dbReference type="SAM" id="Phobius"/>
    </source>
</evidence>
<sequence length="189" mass="21306">MGLLEKMRNAEEETREDIDEATERAHEILQIVGERVEQVRPSRVIFASVAVLLIVSGMFIIGTWLVPYDRTSVDVVYIQGGSGHVVLVELDNKGSRSITDVNLDIRFLDDASLEIGRSNFQAGEIAAHTSIAGDDLELLIAGASVWENYTIEIILDYTYGGDDYHERWTYNVGGWQMEMFTYNAPIHFF</sequence>
<feature type="transmembrane region" description="Helical" evidence="1">
    <location>
        <begin position="44"/>
        <end position="66"/>
    </location>
</feature>
<reference evidence="2" key="1">
    <citation type="journal article" date="2014" name="Genome Biol. Evol.">
        <title>Pangenome evidence for extensive interdomain horizontal transfer affecting lineage core and shell genes in uncultured planktonic thaumarchaeota and euryarchaeota.</title>
        <authorList>
            <person name="Deschamps P."/>
            <person name="Zivanovic Y."/>
            <person name="Moreira D."/>
            <person name="Rodriguez-Valera F."/>
            <person name="Lopez-Garcia P."/>
        </authorList>
    </citation>
    <scope>NUCLEOTIDE SEQUENCE</scope>
</reference>